<evidence type="ECO:0000256" key="4">
    <source>
        <dbReference type="ARBA" id="ARBA00022692"/>
    </source>
</evidence>
<dbReference type="PROSITE" id="PS52016">
    <property type="entry name" value="TONB_DEPENDENT_REC_3"/>
    <property type="match status" value="1"/>
</dbReference>
<keyword evidence="2 8" id="KW-0813">Transport</keyword>
<dbReference type="InterPro" id="IPR023996">
    <property type="entry name" value="TonB-dep_OMP_SusC/RagA"/>
</dbReference>
<dbReference type="InterPro" id="IPR000531">
    <property type="entry name" value="Beta-barrel_TonB"/>
</dbReference>
<name>A0ABN0ASQ5_CHRGE</name>
<dbReference type="Gene3D" id="2.40.170.20">
    <property type="entry name" value="TonB-dependent receptor, beta-barrel domain"/>
    <property type="match status" value="1"/>
</dbReference>
<keyword evidence="4 8" id="KW-0812">Transmembrane</keyword>
<dbReference type="InterPro" id="IPR023997">
    <property type="entry name" value="TonB-dep_OMP_SusC/RagA_CS"/>
</dbReference>
<dbReference type="Pfam" id="PF00593">
    <property type="entry name" value="TonB_dep_Rec_b-barrel"/>
    <property type="match status" value="1"/>
</dbReference>
<evidence type="ECO:0000256" key="3">
    <source>
        <dbReference type="ARBA" id="ARBA00022452"/>
    </source>
</evidence>
<keyword evidence="13" id="KW-1185">Reference proteome</keyword>
<keyword evidence="6 8" id="KW-0472">Membrane</keyword>
<feature type="domain" description="TonB-dependent receptor plug" evidence="11">
    <location>
        <begin position="185"/>
        <end position="314"/>
    </location>
</feature>
<dbReference type="InterPro" id="IPR012910">
    <property type="entry name" value="Plug_dom"/>
</dbReference>
<comment type="caution">
    <text evidence="12">The sequence shown here is derived from an EMBL/GenBank/DDBJ whole genome shotgun (WGS) entry which is preliminary data.</text>
</comment>
<evidence type="ECO:0000259" key="11">
    <source>
        <dbReference type="Pfam" id="PF07715"/>
    </source>
</evidence>
<evidence type="ECO:0000256" key="2">
    <source>
        <dbReference type="ARBA" id="ARBA00022448"/>
    </source>
</evidence>
<evidence type="ECO:0000313" key="12">
    <source>
        <dbReference type="EMBL" id="EFK36095.1"/>
    </source>
</evidence>
<dbReference type="Proteomes" id="UP000002969">
    <property type="component" value="Unassembled WGS sequence"/>
</dbReference>
<dbReference type="SUPFAM" id="SSF56935">
    <property type="entry name" value="Porins"/>
    <property type="match status" value="1"/>
</dbReference>
<evidence type="ECO:0000259" key="10">
    <source>
        <dbReference type="Pfam" id="PF00593"/>
    </source>
</evidence>
<comment type="similarity">
    <text evidence="8 9">Belongs to the TonB-dependent receptor family.</text>
</comment>
<evidence type="ECO:0000256" key="7">
    <source>
        <dbReference type="ARBA" id="ARBA00023237"/>
    </source>
</evidence>
<feature type="domain" description="TonB-dependent receptor-like beta-barrel" evidence="10">
    <location>
        <begin position="489"/>
        <end position="1030"/>
    </location>
</feature>
<dbReference type="EMBL" id="ACKQ02000007">
    <property type="protein sequence ID" value="EFK36095.1"/>
    <property type="molecule type" value="Genomic_DNA"/>
</dbReference>
<dbReference type="InterPro" id="IPR036942">
    <property type="entry name" value="Beta-barrel_TonB_sf"/>
</dbReference>
<dbReference type="NCBIfam" id="TIGR04057">
    <property type="entry name" value="SusC_RagA_signa"/>
    <property type="match status" value="1"/>
</dbReference>
<dbReference type="InterPro" id="IPR039426">
    <property type="entry name" value="TonB-dep_rcpt-like"/>
</dbReference>
<proteinExistence type="inferred from homology"/>
<dbReference type="NCBIfam" id="TIGR04056">
    <property type="entry name" value="OMP_RagA_SusC"/>
    <property type="match status" value="1"/>
</dbReference>
<keyword evidence="5 9" id="KW-0798">TonB box</keyword>
<evidence type="ECO:0000256" key="1">
    <source>
        <dbReference type="ARBA" id="ARBA00004571"/>
    </source>
</evidence>
<dbReference type="Gene3D" id="2.170.130.10">
    <property type="entry name" value="TonB-dependent receptor, plug domain"/>
    <property type="match status" value="1"/>
</dbReference>
<evidence type="ECO:0000256" key="9">
    <source>
        <dbReference type="RuleBase" id="RU003357"/>
    </source>
</evidence>
<dbReference type="InterPro" id="IPR037066">
    <property type="entry name" value="Plug_dom_sf"/>
</dbReference>
<evidence type="ECO:0000256" key="8">
    <source>
        <dbReference type="PROSITE-ProRule" id="PRU01360"/>
    </source>
</evidence>
<keyword evidence="3 8" id="KW-1134">Transmembrane beta strand</keyword>
<protein>
    <submittedName>
        <fullName evidence="12">TonB-linked outer membrane protein, SusC/RagA family</fullName>
    </submittedName>
</protein>
<sequence>MNKIKKTDGCNRRPRIQPITVRSIINYKYYAKIMKKVCSAVLLILILSITCQGLYAQEKLSTKRVNFETGKTTASQAVEKFLSENVKDHIYSSDDLEGYTVQSTKCKNEPVLDCLNKILKDIPVETLIDNNSVIIRPKKIKSKASNTELSAISIAKKDTISESSDIHTIDEITLNAGYYRVSDKKRTGSIAKVSAKDIENQPVTNVLSTIQGRMAGVNVAQNSGVPGGGFEIQIRGQNSLRTGSFTTPNGNIPLYVVDGVPISEIPSSQISSVTMPNGTINPLNSINPNDIESIEVLKDADATAIYGSRGSNGVILITTKKGKTGRIRVNLSSNYGISEAISNLKLLNKDQYLQMRRDAYANDGISAYPANAYDINGTWDQEHETDWIKTLIGKKATLSNTQLSLSGGNQTTNFMLSLGHNEQTTVFGQGFKYSSNTFNSNISHRSADNKLSISVSNMFSQQKNNLVRTDMTRNAYMLAPITPQLYMQDGGLNWQNNTFTNPLAAYNASYDNDTKLFQTNLNAEYRILKDLKVKLNAGLNYTAVNELSLTPNTVYSPYLATGMSSSSSQADKKSQQLFSFIAEPQLNWLKKWGRHQLDALIGGSFQTSRRNADERLGIGFESNQFITNIGAAKSVMTLEDSNIEYRYAALFGRLNYQFENRYIVNLTGRRDGSSRFGPNNRFANFGAVGVAWLFSNEAFLNGINWLSFGKLRGSYGSSGNDNIGDFQYLDNYTVNSTLIYNNATGVAPSRLYNPDYSWEITRKMEAALELGLLKNRINLTTAWYRNRSSNQLVGYQLSAVTGFNSVIANLAATIENTGWEFELSGRPIVGKNLQWESAFNISFPRNRLISFPGLAGSTYANQYIIGQPTNIVRLYQLLGVNPQTGQYQFTDFNGDGKITTPEDRQVIEDISVKYFGGWTNTLQYKNWDLSFLFQFVKKKARNYIGIMTMPGTMNNQPVQVLDVWSPENPNGTFMPYSTVNTSSHNLLRSSTAAYTDASFIRLKNVQLGYRIPLKSGPFKDVKIYFQGQNLFTWTKFFGVDPESSSLGFLPPLRTYSFGIQFNL</sequence>
<evidence type="ECO:0000313" key="13">
    <source>
        <dbReference type="Proteomes" id="UP000002969"/>
    </source>
</evidence>
<gene>
    <name evidence="12" type="ORF">HMPREF0204_15164</name>
</gene>
<reference evidence="12" key="1">
    <citation type="submission" date="2010-06" db="EMBL/GenBank/DDBJ databases">
        <authorList>
            <person name="Muzny D."/>
            <person name="Qin X."/>
            <person name="Buhay C."/>
            <person name="Dugan-Rocha S."/>
            <person name="Ding Y."/>
            <person name="Chen G."/>
            <person name="Hawes A."/>
            <person name="Holder M."/>
            <person name="Jhangiani S."/>
            <person name="Johnson A."/>
            <person name="Khan Z."/>
            <person name="Li Z."/>
            <person name="Liu W."/>
            <person name="Liu X."/>
            <person name="Perez L."/>
            <person name="Shen H."/>
            <person name="Wang Q."/>
            <person name="Watt J."/>
            <person name="Xi L."/>
            <person name="Xin Y."/>
            <person name="Zhou J."/>
            <person name="Deng J."/>
            <person name="Jiang H."/>
            <person name="Liu Y."/>
            <person name="Qu J."/>
            <person name="Song X.-Z."/>
            <person name="Zhang L."/>
            <person name="Villasana D."/>
            <person name="Johnson A."/>
            <person name="Liu J."/>
            <person name="Liyanage D."/>
            <person name="Lorensuhewa L."/>
            <person name="Robinson T."/>
            <person name="Song A."/>
            <person name="Song B.-B."/>
            <person name="Dinh H."/>
            <person name="Thornton R."/>
            <person name="Coyle M."/>
            <person name="Francisco L."/>
            <person name="Jackson L."/>
            <person name="Javaid M."/>
            <person name="Korchina V."/>
            <person name="Kovar C."/>
            <person name="Mata R."/>
            <person name="Mathew T."/>
            <person name="Ngo R."/>
            <person name="Nguyen L."/>
            <person name="Nguyen N."/>
            <person name="Okwuonu G."/>
            <person name="Ongeri F."/>
            <person name="Pham C."/>
            <person name="Simmons D."/>
            <person name="Wilczek-Boney K."/>
            <person name="Hale W."/>
            <person name="Jakkamsetti A."/>
            <person name="Pham P."/>
            <person name="Ruth R."/>
            <person name="San Lucas F."/>
            <person name="Warren J."/>
            <person name="Zhang J."/>
            <person name="Zhao Z."/>
            <person name="Zhou C."/>
            <person name="Zhu D."/>
            <person name="Lee S."/>
            <person name="Bess C."/>
            <person name="Blankenburg K."/>
            <person name="Forbes L."/>
            <person name="Fu Q."/>
            <person name="Gubbala S."/>
            <person name="Hirani K."/>
            <person name="Jayaseelan J.C."/>
            <person name="Lara F."/>
            <person name="Munidasa M."/>
            <person name="Palculict T."/>
            <person name="Patil S."/>
            <person name="Pu L.-L."/>
            <person name="Saada N."/>
            <person name="Tang L."/>
            <person name="Weissenberger G."/>
            <person name="Zhu Y."/>
            <person name="Hemphill L."/>
            <person name="Shang Y."/>
            <person name="Youmans B."/>
            <person name="Ayvaz T."/>
            <person name="Ross M."/>
            <person name="Santibanez J."/>
            <person name="Aqrawi P."/>
            <person name="Gross S."/>
            <person name="Joshi V."/>
            <person name="Fowler G."/>
            <person name="Nazareth L."/>
            <person name="Reid J."/>
            <person name="Worley K."/>
            <person name="Petrosino J."/>
            <person name="Highlander S."/>
            <person name="Gibbs R."/>
        </authorList>
    </citation>
    <scope>NUCLEOTIDE SEQUENCE [LARGE SCALE GENOMIC DNA]</scope>
    <source>
        <strain evidence="12">ATCC 35910</strain>
    </source>
</reference>
<accession>A0ABN0ASQ5</accession>
<comment type="subcellular location">
    <subcellularLocation>
        <location evidence="1 8">Cell outer membrane</location>
        <topology evidence="1 8">Multi-pass membrane protein</topology>
    </subcellularLocation>
</comment>
<dbReference type="Pfam" id="PF07715">
    <property type="entry name" value="Plug"/>
    <property type="match status" value="1"/>
</dbReference>
<evidence type="ECO:0000256" key="5">
    <source>
        <dbReference type="ARBA" id="ARBA00023077"/>
    </source>
</evidence>
<keyword evidence="7 8" id="KW-0998">Cell outer membrane</keyword>
<organism evidence="12 13">
    <name type="scientific">Chryseobacterium gleum ATCC 35910</name>
    <dbReference type="NCBI Taxonomy" id="525257"/>
    <lineage>
        <taxon>Bacteria</taxon>
        <taxon>Pseudomonadati</taxon>
        <taxon>Bacteroidota</taxon>
        <taxon>Flavobacteriia</taxon>
        <taxon>Flavobacteriales</taxon>
        <taxon>Weeksellaceae</taxon>
        <taxon>Chryseobacterium group</taxon>
        <taxon>Chryseobacterium</taxon>
    </lineage>
</organism>
<evidence type="ECO:0000256" key="6">
    <source>
        <dbReference type="ARBA" id="ARBA00023136"/>
    </source>
</evidence>